<evidence type="ECO:0000313" key="3">
    <source>
        <dbReference type="Proteomes" id="UP001217089"/>
    </source>
</evidence>
<sequence length="433" mass="49013">MHSVNNDEKFSFKHIKFKILHFPHQFENLHFLVYPDIQVHYKFIFVDLLDIHTFFFFDQVYASTVKSMISQLHRDSEYENASIKQMLKNIKWFYYIQRIYSMSLHSERDELTNRCHSYHHHHHHNHHNVASSSNMYSCITHGSSVSSSLTNSAAASSAHSIINTCTNINLHPPPNPLANHNVTNSLSYTRLAPFSHSSATLSSNQPTYGSTRNTTWQGKSGSLGNLNEKTVPSYQRNKFIRKPLGSNRSAGSVVVAPETEYRNNLSHLMDTEAERNRLLARNGFAASEWRSDASTPSAKRILSAQGQRKDGDLPRVPSHHGPQGLSVVSAPAPVVQRPDLGQPDINSPLGITRIGSHQSTSTESPQVQGSSLRSTKSQRIRGASNNLRLRQLELRENHAIHIELFSVSRSLPIFDMLKNVKNKFFKIFKISLK</sequence>
<proteinExistence type="predicted"/>
<feature type="compositionally biased region" description="Polar residues" evidence="1">
    <location>
        <begin position="355"/>
        <end position="377"/>
    </location>
</feature>
<organism evidence="2 3">
    <name type="scientific">Tegillarca granosa</name>
    <name type="common">Malaysian cockle</name>
    <name type="synonym">Anadara granosa</name>
    <dbReference type="NCBI Taxonomy" id="220873"/>
    <lineage>
        <taxon>Eukaryota</taxon>
        <taxon>Metazoa</taxon>
        <taxon>Spiralia</taxon>
        <taxon>Lophotrochozoa</taxon>
        <taxon>Mollusca</taxon>
        <taxon>Bivalvia</taxon>
        <taxon>Autobranchia</taxon>
        <taxon>Pteriomorphia</taxon>
        <taxon>Arcoida</taxon>
        <taxon>Arcoidea</taxon>
        <taxon>Arcidae</taxon>
        <taxon>Tegillarca</taxon>
    </lineage>
</organism>
<feature type="region of interest" description="Disordered" evidence="1">
    <location>
        <begin position="287"/>
        <end position="382"/>
    </location>
</feature>
<feature type="region of interest" description="Disordered" evidence="1">
    <location>
        <begin position="199"/>
        <end position="229"/>
    </location>
</feature>
<accession>A0ABQ9ELI5</accession>
<keyword evidence="3" id="KW-1185">Reference proteome</keyword>
<gene>
    <name evidence="2" type="ORF">KUTeg_018304</name>
</gene>
<evidence type="ECO:0000256" key="1">
    <source>
        <dbReference type="SAM" id="MobiDB-lite"/>
    </source>
</evidence>
<reference evidence="2 3" key="1">
    <citation type="submission" date="2022-12" db="EMBL/GenBank/DDBJ databases">
        <title>Chromosome-level genome of Tegillarca granosa.</title>
        <authorList>
            <person name="Kim J."/>
        </authorList>
    </citation>
    <scope>NUCLEOTIDE SEQUENCE [LARGE SCALE GENOMIC DNA]</scope>
    <source>
        <strain evidence="2">Teg-2019</strain>
        <tissue evidence="2">Adductor muscle</tissue>
    </source>
</reference>
<evidence type="ECO:0000313" key="2">
    <source>
        <dbReference type="EMBL" id="KAJ8304721.1"/>
    </source>
</evidence>
<name>A0ABQ9ELI5_TEGGR</name>
<dbReference type="EMBL" id="JARBDR010000903">
    <property type="protein sequence ID" value="KAJ8304721.1"/>
    <property type="molecule type" value="Genomic_DNA"/>
</dbReference>
<protein>
    <submittedName>
        <fullName evidence="2">Uncharacterized protein</fullName>
    </submittedName>
</protein>
<dbReference type="Proteomes" id="UP001217089">
    <property type="component" value="Unassembled WGS sequence"/>
</dbReference>
<comment type="caution">
    <text evidence="2">The sequence shown here is derived from an EMBL/GenBank/DDBJ whole genome shotgun (WGS) entry which is preliminary data.</text>
</comment>